<evidence type="ECO:0000313" key="5">
    <source>
        <dbReference type="Proteomes" id="UP000179588"/>
    </source>
</evidence>
<dbReference type="InterPro" id="IPR014729">
    <property type="entry name" value="Rossmann-like_a/b/a_fold"/>
</dbReference>
<dbReference type="Pfam" id="PF00582">
    <property type="entry name" value="Usp"/>
    <property type="match status" value="1"/>
</dbReference>
<protein>
    <submittedName>
        <fullName evidence="4">Universal stress protein</fullName>
    </submittedName>
</protein>
<dbReference type="EMBL" id="ABMABF030000019">
    <property type="protein sequence ID" value="EMJ5136333.1"/>
    <property type="molecule type" value="Genomic_DNA"/>
</dbReference>
<reference evidence="4 5" key="1">
    <citation type="submission" date="2016-03" db="EMBL/GenBank/DDBJ databases">
        <title>Genome sequence of Providencia stuartii strain, isolated from the salivary glands of larval Lucilia sericata.</title>
        <authorList>
            <person name="Yuan Y."/>
            <person name="Zhang Y."/>
            <person name="Fu S."/>
            <person name="Crippen T.L."/>
            <person name="Visi D."/>
            <person name="Benbow M.E."/>
            <person name="Allen M."/>
            <person name="Tomberlin J.K."/>
            <person name="Sze S.-H."/>
            <person name="Tarone A.M."/>
        </authorList>
    </citation>
    <scope>NUCLEOTIDE SEQUENCE [LARGE SCALE GENOMIC DNA]</scope>
    <source>
        <strain evidence="4 5">Crippen</strain>
    </source>
</reference>
<sequence length="145" mass="15844">MHNKILVPIDLLEDTLNPQIIKHVEELAKLGSPEIHFLSVIPSAELFFGIEVTILPESHKNSAERSTLALRALEEVIKDIKVPDDKIVCKVGIGSAKDEILSYAEDIDASLIVIGSHRPSTSTYLLGSTASTIVRHAKTSVLVIR</sequence>
<dbReference type="GeneID" id="92278371"/>
<dbReference type="InterPro" id="IPR006016">
    <property type="entry name" value="UspA"/>
</dbReference>
<dbReference type="PANTHER" id="PTHR46268:SF6">
    <property type="entry name" value="UNIVERSAL STRESS PROTEIN UP12"/>
    <property type="match status" value="1"/>
</dbReference>
<dbReference type="SUPFAM" id="SSF52402">
    <property type="entry name" value="Adenine nucleotide alpha hydrolases-like"/>
    <property type="match status" value="1"/>
</dbReference>
<dbReference type="RefSeq" id="WP_070928750.1">
    <property type="nucleotide sequence ID" value="NZ_CANMXG010000003.1"/>
</dbReference>
<dbReference type="PRINTS" id="PR01438">
    <property type="entry name" value="UNVRSLSTRESS"/>
</dbReference>
<feature type="domain" description="UspA" evidence="2">
    <location>
        <begin position="1"/>
        <end position="145"/>
    </location>
</feature>
<dbReference type="OrthoDB" id="9792500at2"/>
<dbReference type="AlphaFoldDB" id="A0A1S1HN62"/>
<accession>A0A1S1HN62</accession>
<keyword evidence="5" id="KW-1185">Reference proteome</keyword>
<reference evidence="3" key="2">
    <citation type="submission" date="2024-02" db="EMBL/GenBank/DDBJ databases">
        <authorList>
            <consortium name="Clinical and Environmental Microbiology Branch: Whole genome sequencing antimicrobial resistance pathogens in the healthcare setting"/>
        </authorList>
    </citation>
    <scope>NUCLEOTIDE SEQUENCE</scope>
    <source>
        <strain evidence="3">2021GO-0154</strain>
    </source>
</reference>
<dbReference type="Gene3D" id="3.40.50.620">
    <property type="entry name" value="HUPs"/>
    <property type="match status" value="1"/>
</dbReference>
<evidence type="ECO:0000256" key="1">
    <source>
        <dbReference type="ARBA" id="ARBA00008791"/>
    </source>
</evidence>
<dbReference type="PANTHER" id="PTHR46268">
    <property type="entry name" value="STRESS RESPONSE PROTEIN NHAX"/>
    <property type="match status" value="1"/>
</dbReference>
<evidence type="ECO:0000259" key="2">
    <source>
        <dbReference type="Pfam" id="PF00582"/>
    </source>
</evidence>
<dbReference type="InterPro" id="IPR006015">
    <property type="entry name" value="Universal_stress_UspA"/>
</dbReference>
<dbReference type="Proteomes" id="UP000179588">
    <property type="component" value="Unassembled WGS sequence"/>
</dbReference>
<evidence type="ECO:0000313" key="3">
    <source>
        <dbReference type="EMBL" id="EMJ5136333.1"/>
    </source>
</evidence>
<comment type="caution">
    <text evidence="4">The sequence shown here is derived from an EMBL/GenBank/DDBJ whole genome shotgun (WGS) entry which is preliminary data.</text>
</comment>
<evidence type="ECO:0000313" key="4">
    <source>
        <dbReference type="EMBL" id="OHT23695.1"/>
    </source>
</evidence>
<comment type="similarity">
    <text evidence="1">Belongs to the universal stress protein A family.</text>
</comment>
<name>A0A1S1HN62_PROST</name>
<dbReference type="EMBL" id="LVIE01000174">
    <property type="protein sequence ID" value="OHT23695.1"/>
    <property type="molecule type" value="Genomic_DNA"/>
</dbReference>
<gene>
    <name evidence="4" type="ORF">A3Q29_20230</name>
    <name evidence="3" type="ORF">RG298_004128</name>
</gene>
<proteinExistence type="inferred from homology"/>
<dbReference type="CDD" id="cd00293">
    <property type="entry name" value="USP-like"/>
    <property type="match status" value="1"/>
</dbReference>
<organism evidence="4 5">
    <name type="scientific">Providencia stuartii</name>
    <dbReference type="NCBI Taxonomy" id="588"/>
    <lineage>
        <taxon>Bacteria</taxon>
        <taxon>Pseudomonadati</taxon>
        <taxon>Pseudomonadota</taxon>
        <taxon>Gammaproteobacteria</taxon>
        <taxon>Enterobacterales</taxon>
        <taxon>Morganellaceae</taxon>
        <taxon>Providencia</taxon>
    </lineage>
</organism>